<dbReference type="Gene3D" id="1.20.1720.10">
    <property type="entry name" value="Multidrug resistance protein D"/>
    <property type="match status" value="1"/>
</dbReference>
<proteinExistence type="predicted"/>
<keyword evidence="8" id="KW-1185">Reference proteome</keyword>
<evidence type="ECO:0000256" key="3">
    <source>
        <dbReference type="ARBA" id="ARBA00022989"/>
    </source>
</evidence>
<feature type="transmembrane region" description="Helical" evidence="5">
    <location>
        <begin position="181"/>
        <end position="201"/>
    </location>
</feature>
<organism evidence="7 8">
    <name type="scientific">Bifidobacterium olomucense</name>
    <dbReference type="NCBI Taxonomy" id="2675324"/>
    <lineage>
        <taxon>Bacteria</taxon>
        <taxon>Bacillati</taxon>
        <taxon>Actinomycetota</taxon>
        <taxon>Actinomycetes</taxon>
        <taxon>Bifidobacteriales</taxon>
        <taxon>Bifidobacteriaceae</taxon>
        <taxon>Bifidobacterium</taxon>
    </lineage>
</organism>
<evidence type="ECO:0000256" key="5">
    <source>
        <dbReference type="SAM" id="Phobius"/>
    </source>
</evidence>
<feature type="transmembrane region" description="Helical" evidence="5">
    <location>
        <begin position="62"/>
        <end position="82"/>
    </location>
</feature>
<dbReference type="InterPro" id="IPR020846">
    <property type="entry name" value="MFS_dom"/>
</dbReference>
<feature type="transmembrane region" description="Helical" evidence="5">
    <location>
        <begin position="350"/>
        <end position="366"/>
    </location>
</feature>
<keyword evidence="2 5" id="KW-0812">Transmembrane</keyword>
<protein>
    <submittedName>
        <fullName evidence="7">Multidrug resistance protein B</fullName>
    </submittedName>
</protein>
<dbReference type="SUPFAM" id="SSF103473">
    <property type="entry name" value="MFS general substrate transporter"/>
    <property type="match status" value="1"/>
</dbReference>
<feature type="transmembrane region" description="Helical" evidence="5">
    <location>
        <begin position="279"/>
        <end position="305"/>
    </location>
</feature>
<feature type="domain" description="Major facilitator superfamily (MFS) profile" evidence="6">
    <location>
        <begin position="29"/>
        <end position="557"/>
    </location>
</feature>
<dbReference type="RefSeq" id="WP_240950941.1">
    <property type="nucleotide sequence ID" value="NZ_JAAIIG010000001.1"/>
</dbReference>
<dbReference type="Proteomes" id="UP000543419">
    <property type="component" value="Unassembled WGS sequence"/>
</dbReference>
<comment type="subcellular location">
    <subcellularLocation>
        <location evidence="1">Cell membrane</location>
        <topology evidence="1">Multi-pass membrane protein</topology>
    </subcellularLocation>
</comment>
<evidence type="ECO:0000259" key="6">
    <source>
        <dbReference type="PROSITE" id="PS50850"/>
    </source>
</evidence>
<dbReference type="InterPro" id="IPR036259">
    <property type="entry name" value="MFS_trans_sf"/>
</dbReference>
<feature type="transmembrane region" description="Helical" evidence="5">
    <location>
        <begin position="94"/>
        <end position="114"/>
    </location>
</feature>
<keyword evidence="4 5" id="KW-0472">Membrane</keyword>
<dbReference type="AlphaFoldDB" id="A0A7Y0EVQ7"/>
<evidence type="ECO:0000256" key="4">
    <source>
        <dbReference type="ARBA" id="ARBA00023136"/>
    </source>
</evidence>
<feature type="transmembrane region" description="Helical" evidence="5">
    <location>
        <begin position="154"/>
        <end position="175"/>
    </location>
</feature>
<dbReference type="GO" id="GO:0022857">
    <property type="term" value="F:transmembrane transporter activity"/>
    <property type="evidence" value="ECO:0007669"/>
    <property type="project" value="InterPro"/>
</dbReference>
<dbReference type="InterPro" id="IPR011701">
    <property type="entry name" value="MFS"/>
</dbReference>
<sequence>MNERGASTQPADRLPNGGKRPVQSTLVIAVVSLAILTFLGILSETSLNIAYSTLMQEFAIDASVVQWLTTGYLLLLSVAIPASPFMVRRFATKALFIAAVSIFTAGTILGAFATNFPLLLAARLVMALGTGISLPLITNIILDKAPLEQRGAMLGIVSLVTCAAPAIGPVFGGIVMEYLNWHWIFYTMLPFLVLSFLLGMATVPEIRHPEDKAQASISVPSLLLVAVGLSGLIVAVSFFASWNGDWRFWLVLASSVAVLAIFAMVQLKMRKPLIEVRVFAYPGFLLGMMILLMASGSVLGLNFLLPILLQRGFGMSSLSAALTLLPGAVVGAISAPLIGSSLKNHFPPKFIVIGFASVTVMDAIFITVTGNVWVVAVAYAVFMAFSGFVLVPDQTHALNQLPSQLNADGSAVMNTVQQMAGGDRYRGGQCVDHRIRCDGACGWCQSVTGISFGVPRQHVDACRYGIAWRGARCTHVPFLRSSSAGIGGDRCCAAIGMNIGANRRCDWKAAGRRLGRKRTIAGLTPQPDGMRGLFAGRFRTDCQQRSNENRAISSSAC</sequence>
<feature type="transmembrane region" description="Helical" evidence="5">
    <location>
        <begin position="317"/>
        <end position="338"/>
    </location>
</feature>
<feature type="transmembrane region" description="Helical" evidence="5">
    <location>
        <begin position="372"/>
        <end position="391"/>
    </location>
</feature>
<dbReference type="Gene3D" id="1.20.1250.20">
    <property type="entry name" value="MFS general substrate transporter like domains"/>
    <property type="match status" value="1"/>
</dbReference>
<gene>
    <name evidence="7" type="ORF">G1C97_0253</name>
</gene>
<feature type="transmembrane region" description="Helical" evidence="5">
    <location>
        <begin position="120"/>
        <end position="142"/>
    </location>
</feature>
<evidence type="ECO:0000256" key="1">
    <source>
        <dbReference type="ARBA" id="ARBA00004651"/>
    </source>
</evidence>
<dbReference type="Pfam" id="PF07690">
    <property type="entry name" value="MFS_1"/>
    <property type="match status" value="1"/>
</dbReference>
<name>A0A7Y0EVQ7_9BIFI</name>
<feature type="transmembrane region" description="Helical" evidence="5">
    <location>
        <begin position="21"/>
        <end position="42"/>
    </location>
</feature>
<dbReference type="PROSITE" id="PS50850">
    <property type="entry name" value="MFS"/>
    <property type="match status" value="1"/>
</dbReference>
<evidence type="ECO:0000313" key="8">
    <source>
        <dbReference type="Proteomes" id="UP000543419"/>
    </source>
</evidence>
<reference evidence="7 8" key="1">
    <citation type="submission" date="2020-02" db="EMBL/GenBank/DDBJ databases">
        <title>Characterization of phylogenetic diversity of novel bifidobacterial species isolated in Czech ZOOs.</title>
        <authorList>
            <person name="Lugli G.A."/>
            <person name="Vera N.B."/>
            <person name="Ventura M."/>
        </authorList>
    </citation>
    <scope>NUCLEOTIDE SEQUENCE [LARGE SCALE GENOMIC DNA]</scope>
    <source>
        <strain evidence="7 8">DSM 109959</strain>
    </source>
</reference>
<dbReference type="PRINTS" id="PR01036">
    <property type="entry name" value="TCRTETB"/>
</dbReference>
<dbReference type="PANTHER" id="PTHR42718:SF43">
    <property type="entry name" value="LINCOMYCIN RESISTANCE PROTEIN LMRB"/>
    <property type="match status" value="1"/>
</dbReference>
<dbReference type="GO" id="GO:0005886">
    <property type="term" value="C:plasma membrane"/>
    <property type="evidence" value="ECO:0007669"/>
    <property type="project" value="UniProtKB-SubCell"/>
</dbReference>
<accession>A0A7Y0EVQ7</accession>
<evidence type="ECO:0000313" key="7">
    <source>
        <dbReference type="EMBL" id="NMM97304.1"/>
    </source>
</evidence>
<keyword evidence="3 5" id="KW-1133">Transmembrane helix</keyword>
<comment type="caution">
    <text evidence="7">The sequence shown here is derived from an EMBL/GenBank/DDBJ whole genome shotgun (WGS) entry which is preliminary data.</text>
</comment>
<feature type="transmembrane region" description="Helical" evidence="5">
    <location>
        <begin position="222"/>
        <end position="242"/>
    </location>
</feature>
<feature type="transmembrane region" description="Helical" evidence="5">
    <location>
        <begin position="248"/>
        <end position="267"/>
    </location>
</feature>
<dbReference type="EMBL" id="JAAIIG010000001">
    <property type="protein sequence ID" value="NMM97304.1"/>
    <property type="molecule type" value="Genomic_DNA"/>
</dbReference>
<evidence type="ECO:0000256" key="2">
    <source>
        <dbReference type="ARBA" id="ARBA00022692"/>
    </source>
</evidence>
<dbReference type="PANTHER" id="PTHR42718">
    <property type="entry name" value="MAJOR FACILITATOR SUPERFAMILY MULTIDRUG TRANSPORTER MFSC"/>
    <property type="match status" value="1"/>
</dbReference>